<reference evidence="2 3" key="1">
    <citation type="journal article" date="2020" name="Nat. Food">
        <title>A phased Vanilla planifolia genome enables genetic improvement of flavour and production.</title>
        <authorList>
            <person name="Hasing T."/>
            <person name="Tang H."/>
            <person name="Brym M."/>
            <person name="Khazi F."/>
            <person name="Huang T."/>
            <person name="Chambers A.H."/>
        </authorList>
    </citation>
    <scope>NUCLEOTIDE SEQUENCE [LARGE SCALE GENOMIC DNA]</scope>
    <source>
        <tissue evidence="2">Leaf</tissue>
    </source>
</reference>
<protein>
    <recommendedName>
        <fullName evidence="1">RNase H type-1 domain-containing protein</fullName>
    </recommendedName>
</protein>
<dbReference type="SUPFAM" id="SSF53098">
    <property type="entry name" value="Ribonuclease H-like"/>
    <property type="match status" value="1"/>
</dbReference>
<evidence type="ECO:0000259" key="1">
    <source>
        <dbReference type="Pfam" id="PF13456"/>
    </source>
</evidence>
<evidence type="ECO:0000313" key="3">
    <source>
        <dbReference type="Proteomes" id="UP000639772"/>
    </source>
</evidence>
<accession>A0A835Q8R0</accession>
<evidence type="ECO:0000313" key="2">
    <source>
        <dbReference type="EMBL" id="KAG0468530.1"/>
    </source>
</evidence>
<dbReference type="GO" id="GO:0003676">
    <property type="term" value="F:nucleic acid binding"/>
    <property type="evidence" value="ECO:0007669"/>
    <property type="project" value="InterPro"/>
</dbReference>
<dbReference type="InterPro" id="IPR002156">
    <property type="entry name" value="RNaseH_domain"/>
</dbReference>
<sequence length="100" mass="11341">MIMRIEWADPLGSLQEDTLKAMDMMEAQALLMALDMLRESLPLYRAMEFQTDSMSALQVVREMISHPPVVGAFTEVIQFARGLEAVWFTHILRNGNTPAD</sequence>
<dbReference type="AlphaFoldDB" id="A0A835Q8R0"/>
<comment type="caution">
    <text evidence="2">The sequence shown here is derived from an EMBL/GenBank/DDBJ whole genome shotgun (WGS) entry which is preliminary data.</text>
</comment>
<name>A0A835Q8R0_VANPL</name>
<dbReference type="Gene3D" id="3.30.420.10">
    <property type="entry name" value="Ribonuclease H-like superfamily/Ribonuclease H"/>
    <property type="match status" value="1"/>
</dbReference>
<feature type="domain" description="RNase H type-1" evidence="1">
    <location>
        <begin position="23"/>
        <end position="100"/>
    </location>
</feature>
<dbReference type="Pfam" id="PF13456">
    <property type="entry name" value="RVT_3"/>
    <property type="match status" value="1"/>
</dbReference>
<organism evidence="2 3">
    <name type="scientific">Vanilla planifolia</name>
    <name type="common">Vanilla</name>
    <dbReference type="NCBI Taxonomy" id="51239"/>
    <lineage>
        <taxon>Eukaryota</taxon>
        <taxon>Viridiplantae</taxon>
        <taxon>Streptophyta</taxon>
        <taxon>Embryophyta</taxon>
        <taxon>Tracheophyta</taxon>
        <taxon>Spermatophyta</taxon>
        <taxon>Magnoliopsida</taxon>
        <taxon>Liliopsida</taxon>
        <taxon>Asparagales</taxon>
        <taxon>Orchidaceae</taxon>
        <taxon>Vanilloideae</taxon>
        <taxon>Vanilleae</taxon>
        <taxon>Vanilla</taxon>
    </lineage>
</organism>
<dbReference type="GO" id="GO:0004523">
    <property type="term" value="F:RNA-DNA hybrid ribonuclease activity"/>
    <property type="evidence" value="ECO:0007669"/>
    <property type="project" value="InterPro"/>
</dbReference>
<dbReference type="EMBL" id="JADCNM010000009">
    <property type="protein sequence ID" value="KAG0468530.1"/>
    <property type="molecule type" value="Genomic_DNA"/>
</dbReference>
<dbReference type="InterPro" id="IPR036397">
    <property type="entry name" value="RNaseH_sf"/>
</dbReference>
<proteinExistence type="predicted"/>
<dbReference type="Proteomes" id="UP000639772">
    <property type="component" value="Chromosome 9"/>
</dbReference>
<gene>
    <name evidence="2" type="ORF">HPP92_017858</name>
</gene>
<dbReference type="InterPro" id="IPR012337">
    <property type="entry name" value="RNaseH-like_sf"/>
</dbReference>